<comment type="caution">
    <text evidence="2">The sequence shown here is derived from an EMBL/GenBank/DDBJ whole genome shotgun (WGS) entry which is preliminary data.</text>
</comment>
<proteinExistence type="predicted"/>
<evidence type="ECO:0000313" key="2">
    <source>
        <dbReference type="EMBL" id="GBN43766.1"/>
    </source>
</evidence>
<evidence type="ECO:0000313" key="3">
    <source>
        <dbReference type="Proteomes" id="UP000499080"/>
    </source>
</evidence>
<evidence type="ECO:0000256" key="1">
    <source>
        <dbReference type="SAM" id="MobiDB-lite"/>
    </source>
</evidence>
<keyword evidence="3" id="KW-1185">Reference proteome</keyword>
<reference evidence="2 3" key="1">
    <citation type="journal article" date="2019" name="Sci. Rep.">
        <title>Orb-weaving spider Araneus ventricosus genome elucidates the spidroin gene catalogue.</title>
        <authorList>
            <person name="Kono N."/>
            <person name="Nakamura H."/>
            <person name="Ohtoshi R."/>
            <person name="Moran D.A.P."/>
            <person name="Shinohara A."/>
            <person name="Yoshida Y."/>
            <person name="Fujiwara M."/>
            <person name="Mori M."/>
            <person name="Tomita M."/>
            <person name="Arakawa K."/>
        </authorList>
    </citation>
    <scope>NUCLEOTIDE SEQUENCE [LARGE SCALE GENOMIC DNA]</scope>
</reference>
<dbReference type="Proteomes" id="UP000499080">
    <property type="component" value="Unassembled WGS sequence"/>
</dbReference>
<accession>A0A4Y2P145</accession>
<sequence length="71" mass="8115">MSLGYECRSSTPKDNVSMVRNQDQDHPYESEEVVSTDLVSHVDAASALELALRYEKKYAAFTPTDVMFKRR</sequence>
<name>A0A4Y2P145_ARAVE</name>
<protein>
    <submittedName>
        <fullName evidence="2">Uncharacterized protein</fullName>
    </submittedName>
</protein>
<gene>
    <name evidence="2" type="ORF">AVEN_28869_1</name>
</gene>
<dbReference type="AlphaFoldDB" id="A0A4Y2P145"/>
<feature type="region of interest" description="Disordered" evidence="1">
    <location>
        <begin position="1"/>
        <end position="27"/>
    </location>
</feature>
<organism evidence="2 3">
    <name type="scientific">Araneus ventricosus</name>
    <name type="common">Orbweaver spider</name>
    <name type="synonym">Epeira ventricosa</name>
    <dbReference type="NCBI Taxonomy" id="182803"/>
    <lineage>
        <taxon>Eukaryota</taxon>
        <taxon>Metazoa</taxon>
        <taxon>Ecdysozoa</taxon>
        <taxon>Arthropoda</taxon>
        <taxon>Chelicerata</taxon>
        <taxon>Arachnida</taxon>
        <taxon>Araneae</taxon>
        <taxon>Araneomorphae</taxon>
        <taxon>Entelegynae</taxon>
        <taxon>Araneoidea</taxon>
        <taxon>Araneidae</taxon>
        <taxon>Araneus</taxon>
    </lineage>
</organism>
<feature type="compositionally biased region" description="Polar residues" evidence="1">
    <location>
        <begin position="8"/>
        <end position="21"/>
    </location>
</feature>
<dbReference type="EMBL" id="BGPR01010014">
    <property type="protein sequence ID" value="GBN43766.1"/>
    <property type="molecule type" value="Genomic_DNA"/>
</dbReference>